<keyword evidence="6" id="KW-0808">Transferase</keyword>
<evidence type="ECO:0000313" key="7">
    <source>
        <dbReference type="Proteomes" id="UP000321225"/>
    </source>
</evidence>
<dbReference type="UniPathway" id="UPA00011"/>
<dbReference type="Pfam" id="PF13523">
    <property type="entry name" value="Acetyltransf_8"/>
    <property type="match status" value="1"/>
</dbReference>
<evidence type="ECO:0000256" key="1">
    <source>
        <dbReference type="ARBA" id="ARBA00003818"/>
    </source>
</evidence>
<gene>
    <name evidence="6" type="ORF">MAE01_29790</name>
</gene>
<dbReference type="AlphaFoldDB" id="A0A511AKE6"/>
<dbReference type="GO" id="GO:0016410">
    <property type="term" value="F:N-acyltransferase activity"/>
    <property type="evidence" value="ECO:0007669"/>
    <property type="project" value="TreeGrafter"/>
</dbReference>
<organism evidence="6 7">
    <name type="scientific">Microbacterium aerolatum</name>
    <dbReference type="NCBI Taxonomy" id="153731"/>
    <lineage>
        <taxon>Bacteria</taxon>
        <taxon>Bacillati</taxon>
        <taxon>Actinomycetota</taxon>
        <taxon>Actinomycetes</taxon>
        <taxon>Micrococcales</taxon>
        <taxon>Microbacteriaceae</taxon>
        <taxon>Microbacterium</taxon>
    </lineage>
</organism>
<comment type="function">
    <text evidence="1">Acyltransferase required for the direct transfer of medium- to long-chain fatty acyl moieties from a carrier protein (MbtL) on to the epsilon-amino group of lysine residue in the mycobactin core.</text>
</comment>
<evidence type="ECO:0000256" key="3">
    <source>
        <dbReference type="ARBA" id="ARBA00020586"/>
    </source>
</evidence>
<dbReference type="PANTHER" id="PTHR31438">
    <property type="entry name" value="LYSINE N-ACYLTRANSFERASE C17G9.06C-RELATED"/>
    <property type="match status" value="1"/>
</dbReference>
<dbReference type="RefSeq" id="WP_147040766.1">
    <property type="nucleotide sequence ID" value="NZ_BJUW01000020.1"/>
</dbReference>
<comment type="pathway">
    <text evidence="2">Siderophore biosynthesis; mycobactin biosynthesis.</text>
</comment>
<dbReference type="InterPro" id="IPR016181">
    <property type="entry name" value="Acyl_CoA_acyltransferase"/>
</dbReference>
<evidence type="ECO:0000256" key="4">
    <source>
        <dbReference type="ARBA" id="ARBA00031122"/>
    </source>
</evidence>
<evidence type="ECO:0000259" key="5">
    <source>
        <dbReference type="SMART" id="SM01006"/>
    </source>
</evidence>
<accession>A0A511AKE6</accession>
<dbReference type="InterPro" id="IPR019432">
    <property type="entry name" value="Acyltransferase_MbtK/IucB-like"/>
</dbReference>
<dbReference type="Gene3D" id="3.40.630.30">
    <property type="match status" value="1"/>
</dbReference>
<dbReference type="SMART" id="SM01006">
    <property type="entry name" value="AlcB"/>
    <property type="match status" value="1"/>
</dbReference>
<dbReference type="SUPFAM" id="SSF55729">
    <property type="entry name" value="Acyl-CoA N-acyltransferases (Nat)"/>
    <property type="match status" value="1"/>
</dbReference>
<reference evidence="6 7" key="1">
    <citation type="submission" date="2019-07" db="EMBL/GenBank/DDBJ databases">
        <title>Whole genome shotgun sequence of Microbacterium aerolatum NBRC 103071.</title>
        <authorList>
            <person name="Hosoyama A."/>
            <person name="Uohara A."/>
            <person name="Ohji S."/>
            <person name="Ichikawa N."/>
        </authorList>
    </citation>
    <scope>NUCLEOTIDE SEQUENCE [LARGE SCALE GENOMIC DNA]</scope>
    <source>
        <strain evidence="6 7">NBRC 103071</strain>
    </source>
</reference>
<dbReference type="EMBL" id="BJUW01000020">
    <property type="protein sequence ID" value="GEK87803.1"/>
    <property type="molecule type" value="Genomic_DNA"/>
</dbReference>
<name>A0A511AKE6_9MICO</name>
<comment type="caution">
    <text evidence="6">The sequence shown here is derived from an EMBL/GenBank/DDBJ whole genome shotgun (WGS) entry which is preliminary data.</text>
</comment>
<proteinExistence type="predicted"/>
<dbReference type="PANTHER" id="PTHR31438:SF1">
    <property type="entry name" value="LYSINE N-ACYLTRANSFERASE C17G9.06C-RELATED"/>
    <property type="match status" value="1"/>
</dbReference>
<evidence type="ECO:0000313" key="6">
    <source>
        <dbReference type="EMBL" id="GEK87803.1"/>
    </source>
</evidence>
<protein>
    <recommendedName>
        <fullName evidence="3">Lysine N-acyltransferase MbtK</fullName>
    </recommendedName>
    <alternativeName>
        <fullName evidence="4">Mycobactin synthase protein K</fullName>
    </alternativeName>
</protein>
<dbReference type="OrthoDB" id="9814648at2"/>
<keyword evidence="7" id="KW-1185">Reference proteome</keyword>
<dbReference type="GO" id="GO:0019290">
    <property type="term" value="P:siderophore biosynthetic process"/>
    <property type="evidence" value="ECO:0007669"/>
    <property type="project" value="InterPro"/>
</dbReference>
<sequence>MDDAPTSAETITWRPVVEADFPLLSDWLSRPHVHRYWHHDFTPDGVARDFGPGTRGDEAGEDLLVSVDGIPEALVQRSRIEDYAEDFRELSAIVDVPSGAVTIDYFVADSARTGRGLGTAIIRAIIADTWSSYPDCPAVIVPVVAGNTGSWRALEKSGFRRIGEGDMEPENPLDAPLHFVSRIDRPRSSA</sequence>
<evidence type="ECO:0000256" key="2">
    <source>
        <dbReference type="ARBA" id="ARBA00005102"/>
    </source>
</evidence>
<dbReference type="Proteomes" id="UP000321225">
    <property type="component" value="Unassembled WGS sequence"/>
</dbReference>
<feature type="domain" description="Acyltransferase MbtK/IucB-like conserved" evidence="5">
    <location>
        <begin position="14"/>
        <end position="57"/>
    </location>
</feature>